<protein>
    <submittedName>
        <fullName evidence="1">Uncharacterized protein</fullName>
    </submittedName>
</protein>
<accession>A0A0F8XTR5</accession>
<sequence>MKASIGLRFLAATCCEGDLEAYLGVGKTDHLFNAGEMTAFEYIASHVIKYGALPKLETVALHTDAD</sequence>
<evidence type="ECO:0000313" key="1">
    <source>
        <dbReference type="EMBL" id="KKK72338.1"/>
    </source>
</evidence>
<dbReference type="AlphaFoldDB" id="A0A0F8XTR5"/>
<dbReference type="EMBL" id="LAZR01057302">
    <property type="protein sequence ID" value="KKK72338.1"/>
    <property type="molecule type" value="Genomic_DNA"/>
</dbReference>
<comment type="caution">
    <text evidence="1">The sequence shown here is derived from an EMBL/GenBank/DDBJ whole genome shotgun (WGS) entry which is preliminary data.</text>
</comment>
<gene>
    <name evidence="1" type="ORF">LCGC14_2904850</name>
</gene>
<name>A0A0F8XTR5_9ZZZZ</name>
<organism evidence="1">
    <name type="scientific">marine sediment metagenome</name>
    <dbReference type="NCBI Taxonomy" id="412755"/>
    <lineage>
        <taxon>unclassified sequences</taxon>
        <taxon>metagenomes</taxon>
        <taxon>ecological metagenomes</taxon>
    </lineage>
</organism>
<reference evidence="1" key="1">
    <citation type="journal article" date="2015" name="Nature">
        <title>Complex archaea that bridge the gap between prokaryotes and eukaryotes.</title>
        <authorList>
            <person name="Spang A."/>
            <person name="Saw J.H."/>
            <person name="Jorgensen S.L."/>
            <person name="Zaremba-Niedzwiedzka K."/>
            <person name="Martijn J."/>
            <person name="Lind A.E."/>
            <person name="van Eijk R."/>
            <person name="Schleper C."/>
            <person name="Guy L."/>
            <person name="Ettema T.J."/>
        </authorList>
    </citation>
    <scope>NUCLEOTIDE SEQUENCE</scope>
</reference>
<proteinExistence type="predicted"/>
<feature type="non-terminal residue" evidence="1">
    <location>
        <position position="66"/>
    </location>
</feature>